<dbReference type="AlphaFoldDB" id="A0A1B9G0X2"/>
<evidence type="ECO:0000313" key="2">
    <source>
        <dbReference type="EMBL" id="OCF24663.1"/>
    </source>
</evidence>
<reference evidence="2" key="3">
    <citation type="submission" date="2014-01" db="EMBL/GenBank/DDBJ databases">
        <title>Evolution of pathogenesis and genome organization in the Tremellales.</title>
        <authorList>
            <person name="Cuomo C."/>
            <person name="Litvintseva A."/>
            <person name="Heitman J."/>
            <person name="Chen Y."/>
            <person name="Sun S."/>
            <person name="Springer D."/>
            <person name="Dromer F."/>
            <person name="Young S."/>
            <person name="Zeng Q."/>
            <person name="Chapman S."/>
            <person name="Gujja S."/>
            <person name="Saif S."/>
            <person name="Birren B."/>
        </authorList>
    </citation>
    <scope>NUCLEOTIDE SEQUENCE</scope>
    <source>
        <strain evidence="2">CBS 10118</strain>
    </source>
</reference>
<gene>
    <name evidence="2" type="ORF">I302_06124</name>
    <name evidence="3" type="ORF">I302_106614</name>
</gene>
<accession>A0A1B9G0X2</accession>
<name>A0A1B9G0X2_9TREE</name>
<reference evidence="3" key="2">
    <citation type="submission" date="2013-07" db="EMBL/GenBank/DDBJ databases">
        <authorList>
            <consortium name="The Broad Institute Genome Sequencing Platform"/>
            <person name="Cuomo C."/>
            <person name="Litvintseva A."/>
            <person name="Chen Y."/>
            <person name="Heitman J."/>
            <person name="Sun S."/>
            <person name="Springer D."/>
            <person name="Dromer F."/>
            <person name="Young S.K."/>
            <person name="Zeng Q."/>
            <person name="Gargeya S."/>
            <person name="Fitzgerald M."/>
            <person name="Abouelleil A."/>
            <person name="Alvarado L."/>
            <person name="Berlin A.M."/>
            <person name="Chapman S.B."/>
            <person name="Dewar J."/>
            <person name="Goldberg J."/>
            <person name="Griggs A."/>
            <person name="Gujja S."/>
            <person name="Hansen M."/>
            <person name="Howarth C."/>
            <person name="Imamovic A."/>
            <person name="Larimer J."/>
            <person name="McCowan C."/>
            <person name="Murphy C."/>
            <person name="Pearson M."/>
            <person name="Priest M."/>
            <person name="Roberts A."/>
            <person name="Saif S."/>
            <person name="Shea T."/>
            <person name="Sykes S."/>
            <person name="Wortman J."/>
            <person name="Nusbaum C."/>
            <person name="Birren B."/>
        </authorList>
    </citation>
    <scope>NUCLEOTIDE SEQUENCE</scope>
    <source>
        <strain evidence="3">CBS 10118</strain>
    </source>
</reference>
<protein>
    <submittedName>
        <fullName evidence="2">Uncharacterized protein</fullName>
    </submittedName>
</protein>
<evidence type="ECO:0000256" key="1">
    <source>
        <dbReference type="SAM" id="MobiDB-lite"/>
    </source>
</evidence>
<keyword evidence="4" id="KW-1185">Reference proteome</keyword>
<reference evidence="3" key="4">
    <citation type="submission" date="2024-02" db="EMBL/GenBank/DDBJ databases">
        <title>Comparative genomics of Cryptococcus and Kwoniella reveals pathogenesis evolution and contrasting modes of karyotype evolution via chromosome fusion or intercentromeric recombination.</title>
        <authorList>
            <person name="Coelho M.A."/>
            <person name="David-Palma M."/>
            <person name="Shea T."/>
            <person name="Bowers K."/>
            <person name="McGinley-Smith S."/>
            <person name="Mohammad A.W."/>
            <person name="Gnirke A."/>
            <person name="Yurkov A.M."/>
            <person name="Nowrousian M."/>
            <person name="Sun S."/>
            <person name="Cuomo C.A."/>
            <person name="Heitman J."/>
        </authorList>
    </citation>
    <scope>NUCLEOTIDE SEQUENCE</scope>
    <source>
        <strain evidence="3">CBS 10118</strain>
    </source>
</reference>
<dbReference type="GeneID" id="30210523"/>
<dbReference type="KEGG" id="kbi:30210523"/>
<reference evidence="2" key="1">
    <citation type="submission" date="2013-07" db="EMBL/GenBank/DDBJ databases">
        <title>The Genome Sequence of Cryptococcus bestiolae CBS10118.</title>
        <authorList>
            <consortium name="The Broad Institute Genome Sequencing Platform"/>
            <person name="Cuomo C."/>
            <person name="Litvintseva A."/>
            <person name="Chen Y."/>
            <person name="Heitman J."/>
            <person name="Sun S."/>
            <person name="Springer D."/>
            <person name="Dromer F."/>
            <person name="Young S.K."/>
            <person name="Zeng Q."/>
            <person name="Gargeya S."/>
            <person name="Fitzgerald M."/>
            <person name="Abouelleil A."/>
            <person name="Alvarado L."/>
            <person name="Berlin A.M."/>
            <person name="Chapman S.B."/>
            <person name="Dewar J."/>
            <person name="Goldberg J."/>
            <person name="Griggs A."/>
            <person name="Gujja S."/>
            <person name="Hansen M."/>
            <person name="Howarth C."/>
            <person name="Imamovic A."/>
            <person name="Larimer J."/>
            <person name="McCowan C."/>
            <person name="Murphy C."/>
            <person name="Pearson M."/>
            <person name="Priest M."/>
            <person name="Roberts A."/>
            <person name="Saif S."/>
            <person name="Shea T."/>
            <person name="Sykes S."/>
            <person name="Wortman J."/>
            <person name="Nusbaum C."/>
            <person name="Birren B."/>
        </authorList>
    </citation>
    <scope>NUCLEOTIDE SEQUENCE [LARGE SCALE GENOMIC DNA]</scope>
    <source>
        <strain evidence="2">CBS 10118</strain>
    </source>
</reference>
<dbReference type="EMBL" id="CP144545">
    <property type="protein sequence ID" value="WVW84580.1"/>
    <property type="molecule type" value="Genomic_DNA"/>
</dbReference>
<dbReference type="EMBL" id="KI894022">
    <property type="protein sequence ID" value="OCF24663.1"/>
    <property type="molecule type" value="Genomic_DNA"/>
</dbReference>
<organism evidence="2">
    <name type="scientific">Kwoniella bestiolae CBS 10118</name>
    <dbReference type="NCBI Taxonomy" id="1296100"/>
    <lineage>
        <taxon>Eukaryota</taxon>
        <taxon>Fungi</taxon>
        <taxon>Dikarya</taxon>
        <taxon>Basidiomycota</taxon>
        <taxon>Agaricomycotina</taxon>
        <taxon>Tremellomycetes</taxon>
        <taxon>Tremellales</taxon>
        <taxon>Cryptococcaceae</taxon>
        <taxon>Kwoniella</taxon>
    </lineage>
</organism>
<feature type="region of interest" description="Disordered" evidence="1">
    <location>
        <begin position="1"/>
        <end position="43"/>
    </location>
</feature>
<dbReference type="VEuPathDB" id="FungiDB:I302_06124"/>
<proteinExistence type="predicted"/>
<dbReference type="RefSeq" id="XP_019045733.1">
    <property type="nucleotide sequence ID" value="XM_019192736.1"/>
</dbReference>
<evidence type="ECO:0000313" key="4">
    <source>
        <dbReference type="Proteomes" id="UP000092730"/>
    </source>
</evidence>
<evidence type="ECO:0000313" key="3">
    <source>
        <dbReference type="EMBL" id="WVW84580.1"/>
    </source>
</evidence>
<sequence>MSDLNDTRTDDDDAANETSTGVGEVLPSVSPLGGVNTKGSLTTQSQSLSERYLSQMAIRGATPLDCNVEYLNEVERDRYVHPRSKYLAHNDIRCWEGCQDCATMNDLLLEYDEELRSSFAKSSNRSSHTTRDYKFAGADSNSGRSSGMLLTDAEGKPFILLW</sequence>
<dbReference type="Proteomes" id="UP000092730">
    <property type="component" value="Chromosome 5"/>
</dbReference>